<name>A0A4R2R3F6_9PSEU</name>
<dbReference type="AlphaFoldDB" id="A0A4R2R3F6"/>
<protein>
    <submittedName>
        <fullName evidence="2">Pimeloyl-CoA biosynthesis protein BioC</fullName>
    </submittedName>
</protein>
<dbReference type="SUPFAM" id="SSF53335">
    <property type="entry name" value="S-adenosyl-L-methionine-dependent methyltransferases"/>
    <property type="match status" value="1"/>
</dbReference>
<evidence type="ECO:0000313" key="3">
    <source>
        <dbReference type="Proteomes" id="UP000294911"/>
    </source>
</evidence>
<evidence type="ECO:0000313" key="2">
    <source>
        <dbReference type="EMBL" id="TCP56557.1"/>
    </source>
</evidence>
<dbReference type="Pfam" id="PF08241">
    <property type="entry name" value="Methyltransf_11"/>
    <property type="match status" value="1"/>
</dbReference>
<feature type="domain" description="Methyltransferase type 11" evidence="1">
    <location>
        <begin position="54"/>
        <end position="144"/>
    </location>
</feature>
<dbReference type="Proteomes" id="UP000294911">
    <property type="component" value="Unassembled WGS sequence"/>
</dbReference>
<dbReference type="GO" id="GO:0008757">
    <property type="term" value="F:S-adenosylmethionine-dependent methyltransferase activity"/>
    <property type="evidence" value="ECO:0007669"/>
    <property type="project" value="InterPro"/>
</dbReference>
<organism evidence="2 3">
    <name type="scientific">Tamaricihabitans halophyticus</name>
    <dbReference type="NCBI Taxonomy" id="1262583"/>
    <lineage>
        <taxon>Bacteria</taxon>
        <taxon>Bacillati</taxon>
        <taxon>Actinomycetota</taxon>
        <taxon>Actinomycetes</taxon>
        <taxon>Pseudonocardiales</taxon>
        <taxon>Pseudonocardiaceae</taxon>
        <taxon>Tamaricihabitans</taxon>
    </lineage>
</organism>
<dbReference type="InterPro" id="IPR013216">
    <property type="entry name" value="Methyltransf_11"/>
</dbReference>
<proteinExistence type="predicted"/>
<reference evidence="2 3" key="1">
    <citation type="submission" date="2019-03" db="EMBL/GenBank/DDBJ databases">
        <title>Genomic Encyclopedia of Type Strains, Phase IV (KMG-IV): sequencing the most valuable type-strain genomes for metagenomic binning, comparative biology and taxonomic classification.</title>
        <authorList>
            <person name="Goeker M."/>
        </authorList>
    </citation>
    <scope>NUCLEOTIDE SEQUENCE [LARGE SCALE GENOMIC DNA]</scope>
    <source>
        <strain evidence="2 3">DSM 45765</strain>
    </source>
</reference>
<dbReference type="EMBL" id="SLXQ01000001">
    <property type="protein sequence ID" value="TCP56557.1"/>
    <property type="molecule type" value="Genomic_DNA"/>
</dbReference>
<comment type="caution">
    <text evidence="2">The sequence shown here is derived from an EMBL/GenBank/DDBJ whole genome shotgun (WGS) entry which is preliminary data.</text>
</comment>
<dbReference type="PANTHER" id="PTHR43464">
    <property type="entry name" value="METHYLTRANSFERASE"/>
    <property type="match status" value="1"/>
</dbReference>
<dbReference type="InterPro" id="IPR029063">
    <property type="entry name" value="SAM-dependent_MTases_sf"/>
</dbReference>
<dbReference type="CDD" id="cd02440">
    <property type="entry name" value="AdoMet_MTases"/>
    <property type="match status" value="1"/>
</dbReference>
<accession>A0A4R2R3F6</accession>
<gene>
    <name evidence="2" type="ORF">EV191_101500</name>
</gene>
<keyword evidence="3" id="KW-1185">Reference proteome</keyword>
<dbReference type="Gene3D" id="3.40.50.150">
    <property type="entry name" value="Vaccinia Virus protein VP39"/>
    <property type="match status" value="1"/>
</dbReference>
<sequence length="229" mass="25447">MYHIFRFSDMRPEQGWTEQANAWITWARTPGHDSYWHYRTGFLDFLPKPGKSTLDIGCGEGRVSRDLSANGHRVSGVDVTTELVEAARAADPTGDYRQADAAALPFDDNVFDLVVAYNMLMDVSDVPGTVREAARVLRPGGVLAVSVVHPMTDAAGALGEDYLGQHEFHGAEERDGLRMEFHGWRRPLSAYTDACTQAGLVIEALHEPPRPDKPLMPLFLWLRTRLPAS</sequence>
<evidence type="ECO:0000259" key="1">
    <source>
        <dbReference type="Pfam" id="PF08241"/>
    </source>
</evidence>